<keyword evidence="6" id="KW-0732">Signal</keyword>
<dbReference type="InterPro" id="IPR004564">
    <property type="entry name" value="OM_lipoprot_carrier_LolA-like"/>
</dbReference>
<evidence type="ECO:0000256" key="4">
    <source>
        <dbReference type="ARBA" id="ARBA00014035"/>
    </source>
</evidence>
<dbReference type="Gene3D" id="2.50.20.10">
    <property type="entry name" value="Lipoprotein localisation LolA/LolB/LppX"/>
    <property type="match status" value="1"/>
</dbReference>
<evidence type="ECO:0000313" key="11">
    <source>
        <dbReference type="Proteomes" id="UP000290253"/>
    </source>
</evidence>
<evidence type="ECO:0000256" key="5">
    <source>
        <dbReference type="ARBA" id="ARBA00022448"/>
    </source>
</evidence>
<gene>
    <name evidence="10" type="primary">lolA</name>
    <name evidence="10" type="ORF">ESZ00_15130</name>
</gene>
<keyword evidence="11" id="KW-1185">Reference proteome</keyword>
<evidence type="ECO:0000256" key="6">
    <source>
        <dbReference type="ARBA" id="ARBA00022729"/>
    </source>
</evidence>
<dbReference type="PANTHER" id="PTHR35869:SF1">
    <property type="entry name" value="OUTER-MEMBRANE LIPOPROTEIN CARRIER PROTEIN"/>
    <property type="match status" value="1"/>
</dbReference>
<comment type="caution">
    <text evidence="10">The sequence shown here is derived from an EMBL/GenBank/DDBJ whole genome shotgun (WGS) entry which is preliminary data.</text>
</comment>
<sequence length="193" mass="21136">MTAETLAGRIDAHYNRLHSLEVHFVQTYEGMGMNRKEEGALLLKKPGRMRWTYSQPDGKLFVLDGKDGYFYSPGQNEAQKVPAKELDDMRSPLSLLLGHTQLMKQLNGIALRTNDDGTWTLTGVPKGLEKRVASFAVTAAADGTIHALRVEETDGIVNGFRFSGEAANVPVKDSDFVFVPPQGVHIVTGLPPA</sequence>
<evidence type="ECO:0000256" key="9">
    <source>
        <dbReference type="ARBA" id="ARBA00023186"/>
    </source>
</evidence>
<dbReference type="AlphaFoldDB" id="A0A4Q1SCY8"/>
<dbReference type="CDD" id="cd16325">
    <property type="entry name" value="LolA"/>
    <property type="match status" value="1"/>
</dbReference>
<proteinExistence type="inferred from homology"/>
<organism evidence="10 11">
    <name type="scientific">Silvibacterium dinghuense</name>
    <dbReference type="NCBI Taxonomy" id="1560006"/>
    <lineage>
        <taxon>Bacteria</taxon>
        <taxon>Pseudomonadati</taxon>
        <taxon>Acidobacteriota</taxon>
        <taxon>Terriglobia</taxon>
        <taxon>Terriglobales</taxon>
        <taxon>Acidobacteriaceae</taxon>
        <taxon>Silvibacterium</taxon>
    </lineage>
</organism>
<dbReference type="OrthoDB" id="9785727at2"/>
<dbReference type="GO" id="GO:0042597">
    <property type="term" value="C:periplasmic space"/>
    <property type="evidence" value="ECO:0007669"/>
    <property type="project" value="UniProtKB-SubCell"/>
</dbReference>
<protein>
    <recommendedName>
        <fullName evidence="4">Outer-membrane lipoprotein carrier protein</fullName>
    </recommendedName>
</protein>
<evidence type="ECO:0000256" key="2">
    <source>
        <dbReference type="ARBA" id="ARBA00007615"/>
    </source>
</evidence>
<dbReference type="Pfam" id="PF03548">
    <property type="entry name" value="LolA"/>
    <property type="match status" value="1"/>
</dbReference>
<evidence type="ECO:0000256" key="8">
    <source>
        <dbReference type="ARBA" id="ARBA00022927"/>
    </source>
</evidence>
<evidence type="ECO:0000256" key="3">
    <source>
        <dbReference type="ARBA" id="ARBA00011245"/>
    </source>
</evidence>
<evidence type="ECO:0000313" key="10">
    <source>
        <dbReference type="EMBL" id="RXS94650.1"/>
    </source>
</evidence>
<comment type="similarity">
    <text evidence="2">Belongs to the LolA family.</text>
</comment>
<keyword evidence="5" id="KW-0813">Transport</keyword>
<comment type="subunit">
    <text evidence="3">Monomer.</text>
</comment>
<dbReference type="SUPFAM" id="SSF89392">
    <property type="entry name" value="Prokaryotic lipoproteins and lipoprotein localization factors"/>
    <property type="match status" value="1"/>
</dbReference>
<keyword evidence="8" id="KW-0653">Protein transport</keyword>
<keyword evidence="9" id="KW-0143">Chaperone</keyword>
<keyword evidence="7" id="KW-0574">Periplasm</keyword>
<evidence type="ECO:0000256" key="7">
    <source>
        <dbReference type="ARBA" id="ARBA00022764"/>
    </source>
</evidence>
<accession>A0A4Q1SCY8</accession>
<name>A0A4Q1SCY8_9BACT</name>
<evidence type="ECO:0000256" key="1">
    <source>
        <dbReference type="ARBA" id="ARBA00004418"/>
    </source>
</evidence>
<dbReference type="Proteomes" id="UP000290253">
    <property type="component" value="Unassembled WGS sequence"/>
</dbReference>
<dbReference type="EMBL" id="SDMK01000003">
    <property type="protein sequence ID" value="RXS94650.1"/>
    <property type="molecule type" value="Genomic_DNA"/>
</dbReference>
<comment type="subcellular location">
    <subcellularLocation>
        <location evidence="1">Periplasm</location>
    </subcellularLocation>
</comment>
<dbReference type="PANTHER" id="PTHR35869">
    <property type="entry name" value="OUTER-MEMBRANE LIPOPROTEIN CARRIER PROTEIN"/>
    <property type="match status" value="1"/>
</dbReference>
<dbReference type="InterPro" id="IPR018323">
    <property type="entry name" value="OM_lipoprot_carrier_LolA_Pbac"/>
</dbReference>
<dbReference type="NCBIfam" id="TIGR00547">
    <property type="entry name" value="lolA"/>
    <property type="match status" value="1"/>
</dbReference>
<keyword evidence="10" id="KW-0449">Lipoprotein</keyword>
<dbReference type="GO" id="GO:0042953">
    <property type="term" value="P:lipoprotein transport"/>
    <property type="evidence" value="ECO:0007669"/>
    <property type="project" value="InterPro"/>
</dbReference>
<dbReference type="InterPro" id="IPR029046">
    <property type="entry name" value="LolA/LolB/LppX"/>
</dbReference>
<reference evidence="10 11" key="1">
    <citation type="journal article" date="2016" name="Int. J. Syst. Evol. Microbiol.">
        <title>Acidipila dinghuensis sp. nov., an acidobacterium isolated from forest soil.</title>
        <authorList>
            <person name="Jiang Y.W."/>
            <person name="Wang J."/>
            <person name="Chen M.H."/>
            <person name="Lv Y.Y."/>
            <person name="Qiu L.H."/>
        </authorList>
    </citation>
    <scope>NUCLEOTIDE SEQUENCE [LARGE SCALE GENOMIC DNA]</scope>
    <source>
        <strain evidence="10 11">DHOF10</strain>
    </source>
</reference>